<evidence type="ECO:0000313" key="5">
    <source>
        <dbReference type="Proteomes" id="UP000332933"/>
    </source>
</evidence>
<feature type="region of interest" description="Disordered" evidence="1">
    <location>
        <begin position="1060"/>
        <end position="1086"/>
    </location>
</feature>
<feature type="transmembrane region" description="Helical" evidence="2">
    <location>
        <begin position="1986"/>
        <end position="2006"/>
    </location>
</feature>
<dbReference type="OrthoDB" id="154250at2759"/>
<gene>
    <name evidence="4" type="primary">Aste57867_17745</name>
    <name evidence="3" type="ORF">As57867_017684</name>
    <name evidence="4" type="ORF">ASTE57867_17745</name>
</gene>
<keyword evidence="2" id="KW-1133">Transmembrane helix</keyword>
<feature type="transmembrane region" description="Helical" evidence="2">
    <location>
        <begin position="27"/>
        <end position="44"/>
    </location>
</feature>
<feature type="transmembrane region" description="Helical" evidence="2">
    <location>
        <begin position="1857"/>
        <end position="1882"/>
    </location>
</feature>
<sequence length="2179" mass="240441">MDTGAGTAEVVAVVAVLPRKQRLLRRVAIVLVALRVLWALAIPIKNVSIIAFPQFRPDDLVTTTQSYAGFNAKRSFSGDQVLALLQHILALSLDHVEARAVFEKNADFSIDELGQILSPQDHHLFAQYYTLVIQTSEFPGGVFTPRTETIARVQPDGSILEYTIGCRADHSLLSGTTCVDRNGVPCDDSAWGDEPPSITLQDVDFTPLLNGTGWQNNIGLLALVEYFHMYMRLLFAKQDWSAVVATQNIDLGFLWVTNDTLVETAAIVSLATQGNSAVAQNSTTIWNCLATEIVLGEAYLANYTLGLIQTALLQRGLYNASVQVTSSSVVAERALVVCNSTIHITSGAGVAGYTETINYLQDAVMTHTTISSVNLKHDRPMTGAVVMGSSMRNMLYLGYYPNSYYSVLYMYPNGTHYVFESRALGGMFAGYNGFKFDFVHNTMTNFKLAERSAASGSGYPTDWYADEAAIAAWYAAYEIHHRGSGNLIDVAAIHFGPITPLTLETSCYQALFKRIAQAVWLLTLEWHPITEHLAFMSVNADSTPQLFFLQQMLKTELVGENPYGYRMHIPFNPINISTSHGTAWPLVPLLRGLVLHHGVDAVLDQLQSVLNETFLTLTSVENGLFMFSDVDACPLGVSTLGVTSDDSAQTAYEKLYPALSSLLNDTLDVVDDLGRRMQVELNQSINVRGEYWTDKRENSIFKYEGPPVYWHHSALAVGLMRLSTHVSPDDTIVATLKASLVCYDVLETRYLNRSTRCWSELNTLNETRAKHNSEGLQTMLLSFWSLGLMLNLFGAVVALRFALRVWHVTCTTSFEERWSTVLCIDIQQFGLSSMAECGLMACSTLPFMFSYQMPQDGEYIANSSKSHLGSVYLDQFMVTLGLTWFIRLGMDVGASCMHLRFKNAWFAQFSIIKLGIMLGVYLVRIATFTSSPTYNAAVTSLLLSCGTTALAGMLAMLLSFAFDKPPMKARVDPISHALLRANVPRNVFCLFSQRGTVWSHMGLVLEGWTCATLENALVFKHSTNRLLLIVRESDFQVRWLHEMNKKQFLALERTPSSERAKSRTESIARVRTKSSSPAVVPQNGSTVPRRGATRLGHLIVLGQVFWALSIPLRNVLLFPYPTLQLDNATTTTSSFSGYSPSANVSFSGWDVLTTMQRVLDISLTNDAVRKLFESTGEFAIDQVGDILDPQDHKTFAMLYAMVVQSSEFPGGRFTVRQETIAHIDSSGTTHLYTVGCRADQQLLQGTTCVDANGWPCMNADDATHVLQDIDLTSKHSHGWQNNIGLLSAVEYFFYYMRLVFSKQRWASVVAAGNRGMGSASLTSDGYLIETSTILAIVANSSHQVTHNSTRIWNCVATELVLAEMYVANFTLRLIQDALVAHQLYGASPLVRHDDIVALRASAVFNQTLHITTAAGYTTFAKDDKTLFGNPMTMATVSSAVLKRDLNLNNGDAMGSSVRHLLTLAMDQGQQFCIRFMYPAASEYVVETRVLGGLFGGYLGFKNDPVHNTMGVMKLAERRRSTSNVKVHFDDEATVAAWYASYEVNEKAAGNFLSQAAGHFGGIDTQFFNGIMTPDPTGAFETMCFQALLRRVAQIVWLTALRLSPAMQYIVFMSAQSQVSDHDWFLQQMLVDEIVGENSNGGRVHFPYDSNVLATTNLGNGWPLVPLLVALNQVFHPSVVHDQIMLEMNRTFTSLVEIENGLINFRDIPHCPIGLATFGVTPDDTLDSFYAKTYAGFDGIVHDVIAGAGHVHTTMEAALLSSIRVPLVYLMDPRPPNAEFAFHGPPNIQWTHSALGIGLMKLSTKDSPFVDVVQTLHDAMVCYDTLETRYLNASIRCWAEIQSVDEANEAYSSEPLRLVIFSAWAIGVVLNAIGACIVGRYALKLWRVWHLTGLEFGDWEQGLLLSTHLQNLGGLISIEETAILACSSTPLQLGYFMTQDPSFILSTTTFRLPYVDELVMTLGLTWTIHFGMELASQCIQLRYRNTWFVAQNTAAKLVLATLVYVVLVLTRCDSSYNQAVGSLVSITIFAFAAGFTSMSLSAAFDRPPPEPLPVDIVLQEDHLTESFRQARLPRNRFGYLSLQSGRWSLVGIALEGWRGVETGPMSYLMACGNVLLNLSAGGVVEPIACSDISKEKFICLMQATSAMKKTTVNVASSTKVNQVTSASKLAPRSCNGGPLI</sequence>
<proteinExistence type="predicted"/>
<dbReference type="EMBL" id="CAADRA010006299">
    <property type="protein sequence ID" value="VFT94491.1"/>
    <property type="molecule type" value="Genomic_DNA"/>
</dbReference>
<feature type="transmembrane region" description="Helical" evidence="2">
    <location>
        <begin position="938"/>
        <end position="962"/>
    </location>
</feature>
<dbReference type="Proteomes" id="UP000332933">
    <property type="component" value="Unassembled WGS sequence"/>
</dbReference>
<feature type="transmembrane region" description="Helical" evidence="2">
    <location>
        <begin position="2018"/>
        <end position="2043"/>
    </location>
</feature>
<evidence type="ECO:0000313" key="3">
    <source>
        <dbReference type="EMBL" id="KAF0690925.1"/>
    </source>
</evidence>
<organism evidence="4 5">
    <name type="scientific">Aphanomyces stellatus</name>
    <dbReference type="NCBI Taxonomy" id="120398"/>
    <lineage>
        <taxon>Eukaryota</taxon>
        <taxon>Sar</taxon>
        <taxon>Stramenopiles</taxon>
        <taxon>Oomycota</taxon>
        <taxon>Saprolegniomycetes</taxon>
        <taxon>Saprolegniales</taxon>
        <taxon>Verrucalvaceae</taxon>
        <taxon>Aphanomyces</taxon>
    </lineage>
</organism>
<reference evidence="3" key="2">
    <citation type="submission" date="2019-06" db="EMBL/GenBank/DDBJ databases">
        <title>Genomics analysis of Aphanomyces spp. identifies a new class of oomycete effector associated with host adaptation.</title>
        <authorList>
            <person name="Gaulin E."/>
        </authorList>
    </citation>
    <scope>NUCLEOTIDE SEQUENCE</scope>
    <source>
        <strain evidence="3">CBS 578.67</strain>
    </source>
</reference>
<name>A0A485LA20_9STRA</name>
<evidence type="ECO:0000313" key="4">
    <source>
        <dbReference type="EMBL" id="VFT94491.1"/>
    </source>
</evidence>
<keyword evidence="5" id="KW-1185">Reference proteome</keyword>
<dbReference type="EMBL" id="VJMH01006278">
    <property type="protein sequence ID" value="KAF0690925.1"/>
    <property type="molecule type" value="Genomic_DNA"/>
</dbReference>
<feature type="compositionally biased region" description="Polar residues" evidence="1">
    <location>
        <begin position="1073"/>
        <end position="1086"/>
    </location>
</feature>
<reference evidence="4 5" key="1">
    <citation type="submission" date="2019-03" db="EMBL/GenBank/DDBJ databases">
        <authorList>
            <person name="Gaulin E."/>
            <person name="Dumas B."/>
        </authorList>
    </citation>
    <scope>NUCLEOTIDE SEQUENCE [LARGE SCALE GENOMIC DNA]</scope>
    <source>
        <strain evidence="4">CBS 568.67</strain>
    </source>
</reference>
<accession>A0A485LA20</accession>
<feature type="transmembrane region" description="Helical" evidence="2">
    <location>
        <begin position="905"/>
        <end position="926"/>
    </location>
</feature>
<keyword evidence="2" id="KW-0812">Transmembrane</keyword>
<evidence type="ECO:0000256" key="1">
    <source>
        <dbReference type="SAM" id="MobiDB-lite"/>
    </source>
</evidence>
<keyword evidence="2" id="KW-0472">Membrane</keyword>
<evidence type="ECO:0000256" key="2">
    <source>
        <dbReference type="SAM" id="Phobius"/>
    </source>
</evidence>
<protein>
    <submittedName>
        <fullName evidence="4">Aste57867_17745 protein</fullName>
    </submittedName>
</protein>
<feature type="transmembrane region" description="Helical" evidence="2">
    <location>
        <begin position="781"/>
        <end position="803"/>
    </location>
</feature>